<gene>
    <name evidence="1" type="ORF">MLD38_017593</name>
</gene>
<evidence type="ECO:0000313" key="1">
    <source>
        <dbReference type="EMBL" id="KAI4369107.1"/>
    </source>
</evidence>
<comment type="caution">
    <text evidence="1">The sequence shown here is derived from an EMBL/GenBank/DDBJ whole genome shotgun (WGS) entry which is preliminary data.</text>
</comment>
<evidence type="ECO:0000313" key="2">
    <source>
        <dbReference type="Proteomes" id="UP001057402"/>
    </source>
</evidence>
<accession>A0ACB9QSF8</accession>
<dbReference type="EMBL" id="CM042884">
    <property type="protein sequence ID" value="KAI4369107.1"/>
    <property type="molecule type" value="Genomic_DNA"/>
</dbReference>
<reference evidence="2" key="1">
    <citation type="journal article" date="2023" name="Front. Plant Sci.">
        <title>Chromosomal-level genome assembly of Melastoma candidum provides insights into trichome evolution.</title>
        <authorList>
            <person name="Zhong Y."/>
            <person name="Wu W."/>
            <person name="Sun C."/>
            <person name="Zou P."/>
            <person name="Liu Y."/>
            <person name="Dai S."/>
            <person name="Zhou R."/>
        </authorList>
    </citation>
    <scope>NUCLEOTIDE SEQUENCE [LARGE SCALE GENOMIC DNA]</scope>
</reference>
<keyword evidence="2" id="KW-1185">Reference proteome</keyword>
<protein>
    <submittedName>
        <fullName evidence="1">Uncharacterized protein</fullName>
    </submittedName>
</protein>
<dbReference type="Proteomes" id="UP001057402">
    <property type="component" value="Chromosome 5"/>
</dbReference>
<sequence length="777" mass="87507">MAAAFVKLEDSPMFHKQIFTLEQTNEELRDRCQRLYKGCTKFVTSLAESCNGDAAFADSLEAFGGGQDDPVSVSIGGPVISKFVSALHELASYKELLRSQVEHMLVDRLTQFLNVDMQDAKESRRRFDKAEQAYDQAREKFLSLKKSTPEDIVAEHEEELQNSKSSFERNRFGLVNALMNIESKKKYEFLDSVSAIMDAHLRFFKLGYELLSQLEPFIHQVLTYAQQSKEMATVEQDKLAKRIQEFRTQAELDNLRSYSNFEPTITALSVHPAHGNSYKDIEAIMQSSANGEVRTIKQGYLSKWSSSVREEWKRRYFVLDSHGTLYYYRNKSNKSLASQSNYSRLAENNISVFGRFLSKHNKTSSLGEETLGYQVIDLHASTIKLDADERDTRLCFRIISPSKSYTLQAENEADQIDWVSNIKAVIATLFNSQFLQLSGVNNARRDNSARNASLDVTSSDDNTNFDDFREVGGADSVANILRSIPGNNFCAECSSSEPDWASLNLGILLCIECSGLHRNLGVHVSKVRSVTLDVRVWEPTVLDLFQALGNTYCNSIWEALLQDGTVRLDESESVMKPCPSDAVIQKEKYIQMKYVGKVFINKQAEASNDSLYSHIWRAVKRNDVREVYRMLVMAIVDEKVLDTDFDEITGTDTPVHGDKLKACESDPANCLVMKDPREPANCLRGCSLLHLACHEGNPVMLELLLQFGADINKQDAHGRTPVHHCVAMGNNSLAKFLLKRGAHRSVRDAAGFSALERTMEMGSITDEELFILLADSS</sequence>
<proteinExistence type="predicted"/>
<organism evidence="1 2">
    <name type="scientific">Melastoma candidum</name>
    <dbReference type="NCBI Taxonomy" id="119954"/>
    <lineage>
        <taxon>Eukaryota</taxon>
        <taxon>Viridiplantae</taxon>
        <taxon>Streptophyta</taxon>
        <taxon>Embryophyta</taxon>
        <taxon>Tracheophyta</taxon>
        <taxon>Spermatophyta</taxon>
        <taxon>Magnoliopsida</taxon>
        <taxon>eudicotyledons</taxon>
        <taxon>Gunneridae</taxon>
        <taxon>Pentapetalae</taxon>
        <taxon>rosids</taxon>
        <taxon>malvids</taxon>
        <taxon>Myrtales</taxon>
        <taxon>Melastomataceae</taxon>
        <taxon>Melastomatoideae</taxon>
        <taxon>Melastomateae</taxon>
        <taxon>Melastoma</taxon>
    </lineage>
</organism>
<name>A0ACB9QSF8_9MYRT</name>